<evidence type="ECO:0000313" key="2">
    <source>
        <dbReference type="Proteomes" id="UP000663882"/>
    </source>
</evidence>
<protein>
    <submittedName>
        <fullName evidence="1">Uncharacterized protein</fullName>
    </submittedName>
</protein>
<dbReference type="EMBL" id="CAJNOO010003666">
    <property type="protein sequence ID" value="CAF1349344.1"/>
    <property type="molecule type" value="Genomic_DNA"/>
</dbReference>
<evidence type="ECO:0000313" key="1">
    <source>
        <dbReference type="EMBL" id="CAF1349344.1"/>
    </source>
</evidence>
<name>A0A815H9W2_9BILA</name>
<dbReference type="OrthoDB" id="10253115at2759"/>
<dbReference type="AlphaFoldDB" id="A0A815H9W2"/>
<proteinExistence type="predicted"/>
<sequence length="102" mass="11833">MLSIVLISTSISFRDILTHVDRKKYDLTSLTFSTLEKEIPITRISQACGLTENTVLLTSDMWVDNKHLKHLLRSLERFMQRLKIIVTNREGNIVYIGQLDEI</sequence>
<organism evidence="1 2">
    <name type="scientific">Rotaria sordida</name>
    <dbReference type="NCBI Taxonomy" id="392033"/>
    <lineage>
        <taxon>Eukaryota</taxon>
        <taxon>Metazoa</taxon>
        <taxon>Spiralia</taxon>
        <taxon>Gnathifera</taxon>
        <taxon>Rotifera</taxon>
        <taxon>Eurotatoria</taxon>
        <taxon>Bdelloidea</taxon>
        <taxon>Philodinida</taxon>
        <taxon>Philodinidae</taxon>
        <taxon>Rotaria</taxon>
    </lineage>
</organism>
<gene>
    <name evidence="1" type="ORF">RFH988_LOCUS32213</name>
</gene>
<comment type="caution">
    <text evidence="1">The sequence shown here is derived from an EMBL/GenBank/DDBJ whole genome shotgun (WGS) entry which is preliminary data.</text>
</comment>
<accession>A0A815H9W2</accession>
<reference evidence="1" key="1">
    <citation type="submission" date="2021-02" db="EMBL/GenBank/DDBJ databases">
        <authorList>
            <person name="Nowell W R."/>
        </authorList>
    </citation>
    <scope>NUCLEOTIDE SEQUENCE</scope>
</reference>
<dbReference type="Proteomes" id="UP000663882">
    <property type="component" value="Unassembled WGS sequence"/>
</dbReference>